<protein>
    <submittedName>
        <fullName evidence="8">Nucleolar protein 12</fullName>
    </submittedName>
</protein>
<feature type="region of interest" description="Disordered" evidence="6">
    <location>
        <begin position="40"/>
        <end position="122"/>
    </location>
</feature>
<comment type="caution">
    <text evidence="8">The sequence shown here is derived from an EMBL/GenBank/DDBJ whole genome shotgun (WGS) entry which is preliminary data.</text>
</comment>
<dbReference type="GO" id="GO:0019843">
    <property type="term" value="F:rRNA binding"/>
    <property type="evidence" value="ECO:0007669"/>
    <property type="project" value="TreeGrafter"/>
</dbReference>
<dbReference type="Gene3D" id="3.30.70.330">
    <property type="match status" value="2"/>
</dbReference>
<reference evidence="8 9" key="1">
    <citation type="journal article" date="2019" name="Gigascience">
        <title>Whole-genome sequence of the oriental lung fluke Paragonimus westermani.</title>
        <authorList>
            <person name="Oey H."/>
            <person name="Zakrzewski M."/>
            <person name="Narain K."/>
            <person name="Devi K.R."/>
            <person name="Agatsuma T."/>
            <person name="Nawaratna S."/>
            <person name="Gobert G.N."/>
            <person name="Jones M.K."/>
            <person name="Ragan M.A."/>
            <person name="McManus D.P."/>
            <person name="Krause L."/>
        </authorList>
    </citation>
    <scope>NUCLEOTIDE SEQUENCE [LARGE SCALE GENOMIC DNA]</scope>
    <source>
        <strain evidence="8 9">IND2009</strain>
    </source>
</reference>
<comment type="similarity">
    <text evidence="2">Belongs to the RRM RBM34 family.</text>
</comment>
<feature type="region of interest" description="Disordered" evidence="6">
    <location>
        <begin position="1"/>
        <end position="27"/>
    </location>
</feature>
<feature type="compositionally biased region" description="Basic and acidic residues" evidence="6">
    <location>
        <begin position="351"/>
        <end position="360"/>
    </location>
</feature>
<dbReference type="GO" id="GO:0005730">
    <property type="term" value="C:nucleolus"/>
    <property type="evidence" value="ECO:0007669"/>
    <property type="project" value="UniProtKB-SubCell"/>
</dbReference>
<sequence>KMTKPKECTSSAIADRNGLGVRSSRTLAEKRKWTKNISETMNVMNSTPHVKPRFLIKPKTRRSDEKTTRWDINTERVDRTDRPKVKGTTAFEPINDFDPPSSESSEGDTDNEVSGRSEQRAHRIIHRERLRRTLFVGNLPMGVKRRDLVKMFMRVLEHDNKAVESGCRVESVRFRGVVPVTGGSGKMARKRAVIRKEFSAGVSQNLIAYVVLTSTAGVPAALSLNGHWFELNPRFASKSAEGEIGSASGMPQSATGRYIRVDCAARRTPTEHPMHCVFLGNLPFEAHEDEVRGAMSTFGAISNVRLIRDKKTGAVKGFGFVQFVDPTSVALAIRATGTVLVRNRPIRVQEWHPSEGDRGKPTIKRKLVSLHKSADSRKKPRPDDGHKRWSKLELTGKAKGITLPSNLRGVQRDRFLKKRLIKKRKRQLRRQHGGEPKMSRKTIPPPVSHEKKSAKSKAREGVTQPYDPVYLS</sequence>
<evidence type="ECO:0000256" key="3">
    <source>
        <dbReference type="ARBA" id="ARBA00022884"/>
    </source>
</evidence>
<keyword evidence="9" id="KW-1185">Reference proteome</keyword>
<dbReference type="InterPro" id="IPR035979">
    <property type="entry name" value="RBD_domain_sf"/>
</dbReference>
<feature type="domain" description="RRM" evidence="7">
    <location>
        <begin position="275"/>
        <end position="353"/>
    </location>
</feature>
<feature type="compositionally biased region" description="Basic and acidic residues" evidence="6">
    <location>
        <begin position="61"/>
        <end position="84"/>
    </location>
</feature>
<feature type="region of interest" description="Disordered" evidence="6">
    <location>
        <begin position="419"/>
        <end position="472"/>
    </location>
</feature>
<evidence type="ECO:0000256" key="2">
    <source>
        <dbReference type="ARBA" id="ARBA00007077"/>
    </source>
</evidence>
<feature type="compositionally biased region" description="Basic and acidic residues" evidence="6">
    <location>
        <begin position="448"/>
        <end position="460"/>
    </location>
</feature>
<gene>
    <name evidence="8" type="ORF">DEA37_0004893</name>
</gene>
<evidence type="ECO:0000313" key="9">
    <source>
        <dbReference type="Proteomes" id="UP000324629"/>
    </source>
</evidence>
<organism evidence="8 9">
    <name type="scientific">Paragonimus westermani</name>
    <dbReference type="NCBI Taxonomy" id="34504"/>
    <lineage>
        <taxon>Eukaryota</taxon>
        <taxon>Metazoa</taxon>
        <taxon>Spiralia</taxon>
        <taxon>Lophotrochozoa</taxon>
        <taxon>Platyhelminthes</taxon>
        <taxon>Trematoda</taxon>
        <taxon>Digenea</taxon>
        <taxon>Plagiorchiida</taxon>
        <taxon>Troglotremata</taxon>
        <taxon>Troglotrematidae</taxon>
        <taxon>Paragonimus</taxon>
    </lineage>
</organism>
<keyword evidence="4" id="KW-0539">Nucleus</keyword>
<feature type="non-terminal residue" evidence="8">
    <location>
        <position position="1"/>
    </location>
</feature>
<dbReference type="Proteomes" id="UP000324629">
    <property type="component" value="Unassembled WGS sequence"/>
</dbReference>
<comment type="subcellular location">
    <subcellularLocation>
        <location evidence="1">Nucleus</location>
        <location evidence="1">Nucleolus</location>
    </subcellularLocation>
</comment>
<name>A0A5J4N8P6_9TREM</name>
<evidence type="ECO:0000256" key="6">
    <source>
        <dbReference type="SAM" id="MobiDB-lite"/>
    </source>
</evidence>
<feature type="compositionally biased region" description="Basic residues" evidence="6">
    <location>
        <begin position="419"/>
        <end position="431"/>
    </location>
</feature>
<feature type="compositionally biased region" description="Basic and acidic residues" evidence="6">
    <location>
        <begin position="372"/>
        <end position="392"/>
    </location>
</feature>
<evidence type="ECO:0000256" key="5">
    <source>
        <dbReference type="PROSITE-ProRule" id="PRU00176"/>
    </source>
</evidence>
<keyword evidence="3 5" id="KW-0694">RNA-binding</keyword>
<dbReference type="PANTHER" id="PTHR23236:SF25">
    <property type="entry name" value="RNA-BINDING PROTEIN 34"/>
    <property type="match status" value="1"/>
</dbReference>
<dbReference type="InterPro" id="IPR000504">
    <property type="entry name" value="RRM_dom"/>
</dbReference>
<evidence type="ECO:0000256" key="4">
    <source>
        <dbReference type="ARBA" id="ARBA00023242"/>
    </source>
</evidence>
<dbReference type="EMBL" id="QNGE01005584">
    <property type="protein sequence ID" value="KAA3671951.1"/>
    <property type="molecule type" value="Genomic_DNA"/>
</dbReference>
<dbReference type="SMART" id="SM00360">
    <property type="entry name" value="RRM"/>
    <property type="match status" value="1"/>
</dbReference>
<dbReference type="PANTHER" id="PTHR23236">
    <property type="entry name" value="EUKARYOTIC TRANSLATION INITIATION FACTOR 4B/4H"/>
    <property type="match status" value="1"/>
</dbReference>
<evidence type="ECO:0000256" key="1">
    <source>
        <dbReference type="ARBA" id="ARBA00004604"/>
    </source>
</evidence>
<feature type="region of interest" description="Disordered" evidence="6">
    <location>
        <begin position="351"/>
        <end position="392"/>
    </location>
</feature>
<evidence type="ECO:0000259" key="7">
    <source>
        <dbReference type="PROSITE" id="PS50102"/>
    </source>
</evidence>
<evidence type="ECO:0000313" key="8">
    <source>
        <dbReference type="EMBL" id="KAA3671951.1"/>
    </source>
</evidence>
<feature type="compositionally biased region" description="Basic residues" evidence="6">
    <location>
        <begin position="50"/>
        <end position="60"/>
    </location>
</feature>
<dbReference type="AlphaFoldDB" id="A0A5J4N8P6"/>
<dbReference type="SUPFAM" id="SSF54928">
    <property type="entry name" value="RNA-binding domain, RBD"/>
    <property type="match status" value="1"/>
</dbReference>
<dbReference type="PROSITE" id="PS50102">
    <property type="entry name" value="RRM"/>
    <property type="match status" value="1"/>
</dbReference>
<dbReference type="InterPro" id="IPR012677">
    <property type="entry name" value="Nucleotide-bd_a/b_plait_sf"/>
</dbReference>
<dbReference type="GO" id="GO:0000463">
    <property type="term" value="P:maturation of LSU-rRNA from tricistronic rRNA transcript (SSU-rRNA, 5.8S rRNA, LSU-rRNA)"/>
    <property type="evidence" value="ECO:0007669"/>
    <property type="project" value="TreeGrafter"/>
</dbReference>
<proteinExistence type="inferred from homology"/>
<dbReference type="Pfam" id="PF00076">
    <property type="entry name" value="RRM_1"/>
    <property type="match status" value="1"/>
</dbReference>
<accession>A0A5J4N8P6</accession>